<organism evidence="3 4">
    <name type="scientific">Drosophila madeirensis</name>
    <name type="common">Fruit fly</name>
    <dbReference type="NCBI Taxonomy" id="30013"/>
    <lineage>
        <taxon>Eukaryota</taxon>
        <taxon>Metazoa</taxon>
        <taxon>Ecdysozoa</taxon>
        <taxon>Arthropoda</taxon>
        <taxon>Hexapoda</taxon>
        <taxon>Insecta</taxon>
        <taxon>Pterygota</taxon>
        <taxon>Neoptera</taxon>
        <taxon>Endopterygota</taxon>
        <taxon>Diptera</taxon>
        <taxon>Brachycera</taxon>
        <taxon>Muscomorpha</taxon>
        <taxon>Ephydroidea</taxon>
        <taxon>Drosophilidae</taxon>
        <taxon>Drosophila</taxon>
        <taxon>Sophophora</taxon>
    </lineage>
</organism>
<evidence type="ECO:0000313" key="4">
    <source>
        <dbReference type="Proteomes" id="UP001500889"/>
    </source>
</evidence>
<evidence type="ECO:0000256" key="2">
    <source>
        <dbReference type="SAM" id="SignalP"/>
    </source>
</evidence>
<feature type="chain" id="PRO_5043549556" evidence="2">
    <location>
        <begin position="21"/>
        <end position="200"/>
    </location>
</feature>
<evidence type="ECO:0000256" key="1">
    <source>
        <dbReference type="SAM" id="MobiDB-lite"/>
    </source>
</evidence>
<name>A0AAU9GBC4_DROMD</name>
<sequence>MRNFLIFTALLDVLQLQCMAFSFSNLHALFDKLIEEGTRALQSSHETTPEAKNEIVMLEILLQLCQIEQKNRKKEVAHNTNINNNINNINNVIESPKLQQPPVTIIIMNKNQRLIPPYQRRGKVHVLRRKYRWQREYRFVIENNNNNSSNVPKIIRNSRGKPGRRVQNRSNQLSVRTNNTNLDSDVKECIRVKVKELEKR</sequence>
<dbReference type="Proteomes" id="UP001500889">
    <property type="component" value="Chromosome E"/>
</dbReference>
<protein>
    <submittedName>
        <fullName evidence="3">Uncharacterized protein</fullName>
    </submittedName>
</protein>
<feature type="compositionally biased region" description="Basic residues" evidence="1">
    <location>
        <begin position="156"/>
        <end position="167"/>
    </location>
</feature>
<keyword evidence="2" id="KW-0732">Signal</keyword>
<gene>
    <name evidence="3" type="ORF">DMAD_04146</name>
</gene>
<feature type="signal peptide" evidence="2">
    <location>
        <begin position="1"/>
        <end position="20"/>
    </location>
</feature>
<reference evidence="3 4" key="1">
    <citation type="submission" date="2024-02" db="EMBL/GenBank/DDBJ databases">
        <title>A chromosome-level genome assembly of Drosophila madeirensis, a fruit fly species endemic to Madeira island.</title>
        <authorList>
            <person name="Tomihara K."/>
            <person name="Llopart A."/>
            <person name="Yamamoto D."/>
        </authorList>
    </citation>
    <scope>NUCLEOTIDE SEQUENCE [LARGE SCALE GENOMIC DNA]</scope>
    <source>
        <strain evidence="3 4">RF1</strain>
    </source>
</reference>
<evidence type="ECO:0000313" key="3">
    <source>
        <dbReference type="EMBL" id="BFG05404.1"/>
    </source>
</evidence>
<dbReference type="AlphaFoldDB" id="A0AAU9GBC4"/>
<feature type="region of interest" description="Disordered" evidence="1">
    <location>
        <begin position="148"/>
        <end position="168"/>
    </location>
</feature>
<keyword evidence="4" id="KW-1185">Reference proteome</keyword>
<accession>A0AAU9GBC4</accession>
<dbReference type="EMBL" id="AP029267">
    <property type="protein sequence ID" value="BFG05404.1"/>
    <property type="molecule type" value="Genomic_DNA"/>
</dbReference>
<proteinExistence type="predicted"/>